<keyword evidence="2" id="KW-1133">Transmembrane helix</keyword>
<sequence length="463" mass="52681">MTDQFGNQQGSIKENDNFVIFEIPKVKTNLVADEQLEELKRETHLFLVCEEYTIEETMVRIYYKLEDGFQALNNYSNASREVKCKIARNILAVDDLFGTQYTTLLHPDNIYASAKGEVKFAHRGIRSVLPPEELSSVQLLQDLKKVFLFLFTRNNVTDISQINLNQKSENQDIIKHVLGATSIKEIEKALVSKPISIQKVEEKTQQTKDTNQSKLPKTNSKKPLIMGLLIGVIIGMLLLYVGKVLPMNAESTSAVAEYNEKQDQLESTNKKLKNEIANNKQVLKAYRLAVTGKVEESIASFEEVESLDKDAKNTLIEQYIALDTLESLTKASTMNENYHIQVVNSLVDLNSKEANDVILSIKSDKPEILIEQSWINNDYKKTIEIYKSISDNNRAKYIAAKSYIERKKPKESLKLARELKNKDLQLASLNSEKKLTKADDSLDEDKRKSIIDNINKAIDKLKK</sequence>
<dbReference type="KEGG" id="vil:CFK37_12205"/>
<reference evidence="3 4" key="1">
    <citation type="submission" date="2017-07" db="EMBL/GenBank/DDBJ databases">
        <title>Virgibacillus sp. LM2416.</title>
        <authorList>
            <person name="Tak E.J."/>
            <person name="Bae J.-W."/>
        </authorList>
    </citation>
    <scope>NUCLEOTIDE SEQUENCE [LARGE SCALE GENOMIC DNA]</scope>
    <source>
        <strain evidence="3 4">LM2416</strain>
    </source>
</reference>
<dbReference type="InterPro" id="IPR018778">
    <property type="entry name" value="T7SS_EssB"/>
</dbReference>
<name>A0A220U4L2_9BACI</name>
<keyword evidence="1" id="KW-0175">Coiled coil</keyword>
<keyword evidence="4" id="KW-1185">Reference proteome</keyword>
<dbReference type="Proteomes" id="UP000198312">
    <property type="component" value="Chromosome"/>
</dbReference>
<evidence type="ECO:0000313" key="3">
    <source>
        <dbReference type="EMBL" id="ASK62856.1"/>
    </source>
</evidence>
<dbReference type="AlphaFoldDB" id="A0A220U4L2"/>
<dbReference type="Pfam" id="PF10140">
    <property type="entry name" value="YukC"/>
    <property type="match status" value="1"/>
</dbReference>
<proteinExistence type="predicted"/>
<dbReference type="RefSeq" id="WP_089062115.1">
    <property type="nucleotide sequence ID" value="NZ_CP022315.1"/>
</dbReference>
<dbReference type="Gene3D" id="1.10.510.10">
    <property type="entry name" value="Transferase(Phosphotransferase) domain 1"/>
    <property type="match status" value="1"/>
</dbReference>
<organism evidence="3 4">
    <name type="scientific">Virgibacillus phasianinus</name>
    <dbReference type="NCBI Taxonomy" id="2017483"/>
    <lineage>
        <taxon>Bacteria</taxon>
        <taxon>Bacillati</taxon>
        <taxon>Bacillota</taxon>
        <taxon>Bacilli</taxon>
        <taxon>Bacillales</taxon>
        <taxon>Bacillaceae</taxon>
        <taxon>Virgibacillus</taxon>
    </lineage>
</organism>
<protein>
    <recommendedName>
        <fullName evidence="5">Type VII secretion protein EssB</fullName>
    </recommendedName>
</protein>
<evidence type="ECO:0008006" key="5">
    <source>
        <dbReference type="Google" id="ProtNLM"/>
    </source>
</evidence>
<dbReference type="EMBL" id="CP022315">
    <property type="protein sequence ID" value="ASK62856.1"/>
    <property type="molecule type" value="Genomic_DNA"/>
</dbReference>
<feature type="coiled-coil region" evidence="1">
    <location>
        <begin position="255"/>
        <end position="289"/>
    </location>
</feature>
<feature type="transmembrane region" description="Helical" evidence="2">
    <location>
        <begin position="224"/>
        <end position="242"/>
    </location>
</feature>
<keyword evidence="2" id="KW-0812">Transmembrane</keyword>
<evidence type="ECO:0000313" key="4">
    <source>
        <dbReference type="Proteomes" id="UP000198312"/>
    </source>
</evidence>
<dbReference type="OrthoDB" id="4975281at2"/>
<evidence type="ECO:0000256" key="2">
    <source>
        <dbReference type="SAM" id="Phobius"/>
    </source>
</evidence>
<keyword evidence="2" id="KW-0472">Membrane</keyword>
<gene>
    <name evidence="3" type="ORF">CFK37_12205</name>
</gene>
<evidence type="ECO:0000256" key="1">
    <source>
        <dbReference type="SAM" id="Coils"/>
    </source>
</evidence>
<accession>A0A220U4L2</accession>